<gene>
    <name evidence="6" type="ORF">HW450_08700</name>
</gene>
<evidence type="ECO:0000256" key="2">
    <source>
        <dbReference type="ARBA" id="ARBA00022676"/>
    </source>
</evidence>
<dbReference type="Pfam" id="PF00534">
    <property type="entry name" value="Glycos_transf_1"/>
    <property type="match status" value="1"/>
</dbReference>
<keyword evidence="7" id="KW-1185">Reference proteome</keyword>
<reference evidence="6 7" key="1">
    <citation type="submission" date="2020-07" db="EMBL/GenBank/DDBJ databases">
        <title>non toxigenic Corynebacterium sp. nov from a clinical source.</title>
        <authorList>
            <person name="Bernier A.-M."/>
            <person name="Bernard K."/>
        </authorList>
    </citation>
    <scope>NUCLEOTIDE SEQUENCE [LARGE SCALE GENOMIC DNA]</scope>
    <source>
        <strain evidence="7">NML 93-0612</strain>
    </source>
</reference>
<dbReference type="RefSeq" id="WP_182385253.1">
    <property type="nucleotide sequence ID" value="NZ_CP059833.1"/>
</dbReference>
<evidence type="ECO:0000313" key="6">
    <source>
        <dbReference type="EMBL" id="QMV84444.1"/>
    </source>
</evidence>
<evidence type="ECO:0000313" key="7">
    <source>
        <dbReference type="Proteomes" id="UP000515570"/>
    </source>
</evidence>
<dbReference type="InterPro" id="IPR001296">
    <property type="entry name" value="Glyco_trans_1"/>
</dbReference>
<dbReference type="GO" id="GO:0016757">
    <property type="term" value="F:glycosyltransferase activity"/>
    <property type="evidence" value="ECO:0007669"/>
    <property type="project" value="UniProtKB-KW"/>
</dbReference>
<keyword evidence="3 6" id="KW-0808">Transferase</keyword>
<evidence type="ECO:0000256" key="1">
    <source>
        <dbReference type="ARBA" id="ARBA00009481"/>
    </source>
</evidence>
<dbReference type="Pfam" id="PF13439">
    <property type="entry name" value="Glyco_transf_4"/>
    <property type="match status" value="1"/>
</dbReference>
<feature type="domain" description="Glycosyl transferase family 1" evidence="4">
    <location>
        <begin position="186"/>
        <end position="340"/>
    </location>
</feature>
<organism evidence="6 7">
    <name type="scientific">Corynebacterium hindlerae</name>
    <dbReference type="NCBI Taxonomy" id="699041"/>
    <lineage>
        <taxon>Bacteria</taxon>
        <taxon>Bacillati</taxon>
        <taxon>Actinomycetota</taxon>
        <taxon>Actinomycetes</taxon>
        <taxon>Mycobacteriales</taxon>
        <taxon>Corynebacteriaceae</taxon>
        <taxon>Corynebacterium</taxon>
    </lineage>
</organism>
<dbReference type="PANTHER" id="PTHR12526:SF640">
    <property type="entry name" value="COLANIC ACID BIOSYNTHESIS GLYCOSYLTRANSFERASE WCAL-RELATED"/>
    <property type="match status" value="1"/>
</dbReference>
<dbReference type="Proteomes" id="UP000515570">
    <property type="component" value="Chromosome"/>
</dbReference>
<dbReference type="PANTHER" id="PTHR12526">
    <property type="entry name" value="GLYCOSYLTRANSFERASE"/>
    <property type="match status" value="1"/>
</dbReference>
<keyword evidence="2" id="KW-0328">Glycosyltransferase</keyword>
<feature type="domain" description="Glycosyltransferase subfamily 4-like N-terminal" evidence="5">
    <location>
        <begin position="17"/>
        <end position="175"/>
    </location>
</feature>
<accession>A0A7G5FCV3</accession>
<name>A0A7G5FCV3_9CORY</name>
<dbReference type="Gene3D" id="3.40.50.2000">
    <property type="entry name" value="Glycogen Phosphorylase B"/>
    <property type="match status" value="2"/>
</dbReference>
<comment type="similarity">
    <text evidence="1">Belongs to the glycosyltransferase group 1 family. Glycosyltransferase 4 subfamily.</text>
</comment>
<dbReference type="AlphaFoldDB" id="A0A7G5FCV3"/>
<dbReference type="InterPro" id="IPR028098">
    <property type="entry name" value="Glyco_trans_4-like_N"/>
</dbReference>
<dbReference type="EMBL" id="CP059833">
    <property type="protein sequence ID" value="QMV84444.1"/>
    <property type="molecule type" value="Genomic_DNA"/>
</dbReference>
<sequence>MNILLLCWRDTAHPQGGGSERYLERVAEYAARRGHRVMYRTAAVSRKPARETKGGVEFRRRGGRMSVYVTAALEMLMGVYRDVDVVVDTQNGIPFFAKWWLRRPTVVLTHHCHREQWPVAGPVLARLGWFLEGTVAPFAYRRSQYITVSEPSARELTELGVNRERIAIVRNGLDPVPAFTPLAEDGRVHLVTLSRLVPHKQIEHAMDVVAALAPHHDVVLDVIGSGWWEDELRQYAREVGVDSRVVFHGHVSEETKHALLARAAVHLMPSRKEGWGLAVMEAGQHGVPTVGYSSSAGLRDSVIDGETGLLVRDKAGLIQAVYEMTLDEGRRQALGEAARLRAREFSWAHTGADFLQVVAAVAHSQRPSRASRAAESTRDTTAK</sequence>
<dbReference type="SUPFAM" id="SSF53756">
    <property type="entry name" value="UDP-Glycosyltransferase/glycogen phosphorylase"/>
    <property type="match status" value="1"/>
</dbReference>
<protein>
    <submittedName>
        <fullName evidence="6">Glycosyltransferase family 4 protein</fullName>
    </submittedName>
</protein>
<evidence type="ECO:0000259" key="4">
    <source>
        <dbReference type="Pfam" id="PF00534"/>
    </source>
</evidence>
<proteinExistence type="inferred from homology"/>
<evidence type="ECO:0000256" key="3">
    <source>
        <dbReference type="ARBA" id="ARBA00022679"/>
    </source>
</evidence>
<evidence type="ECO:0000259" key="5">
    <source>
        <dbReference type="Pfam" id="PF13439"/>
    </source>
</evidence>
<dbReference type="CDD" id="cd03801">
    <property type="entry name" value="GT4_PimA-like"/>
    <property type="match status" value="1"/>
</dbReference>